<evidence type="ECO:0000313" key="2">
    <source>
        <dbReference type="Proteomes" id="UP000093796"/>
    </source>
</evidence>
<dbReference type="Proteomes" id="UP000093796">
    <property type="component" value="Unassembled WGS sequence"/>
</dbReference>
<dbReference type="GeneID" id="60375944"/>
<dbReference type="OrthoDB" id="5297106at2"/>
<evidence type="ECO:0000313" key="1">
    <source>
        <dbReference type="EMBL" id="OAZ72100.1"/>
    </source>
</evidence>
<sequence>MSVSGRDMMFIGGIPAVISFNASSRMFRGVFIGLNAEVDFLARSPMDLQPQGEAALHVFLETCRQQNRSPLLARQAGQKGYLLEDIYAELEEPARQKGIDLYQLVRVQTQEFQNTENRKKNSTVFLNF</sequence>
<reference evidence="1 2" key="1">
    <citation type="submission" date="2016-05" db="EMBL/GenBank/DDBJ databases">
        <title>Genome sequencing of Acetobacter pasteurianus strain SRCM100623.</title>
        <authorList>
            <person name="Song Y.R."/>
        </authorList>
    </citation>
    <scope>NUCLEOTIDE SEQUENCE [LARGE SCALE GENOMIC DNA]</scope>
    <source>
        <strain evidence="1 2">SRCM100623</strain>
    </source>
</reference>
<gene>
    <name evidence="1" type="ORF">SRCM100623_01933</name>
</gene>
<dbReference type="eggNOG" id="COG4226">
    <property type="taxonomic scope" value="Bacteria"/>
</dbReference>
<protein>
    <submittedName>
        <fullName evidence="1">Uncharacterized protein</fullName>
    </submittedName>
</protein>
<dbReference type="PATRIC" id="fig|438.15.peg.2152"/>
<comment type="caution">
    <text evidence="1">The sequence shown here is derived from an EMBL/GenBank/DDBJ whole genome shotgun (WGS) entry which is preliminary data.</text>
</comment>
<proteinExistence type="predicted"/>
<dbReference type="RefSeq" id="WP_003626388.1">
    <property type="nucleotide sequence ID" value="NZ_BSCN01000066.1"/>
</dbReference>
<name>A0A1A0DAN8_ACEPA</name>
<accession>A0A1A0DAN8</accession>
<organism evidence="1 2">
    <name type="scientific">Acetobacter pasteurianus</name>
    <name type="common">Acetobacter turbidans</name>
    <dbReference type="NCBI Taxonomy" id="438"/>
    <lineage>
        <taxon>Bacteria</taxon>
        <taxon>Pseudomonadati</taxon>
        <taxon>Pseudomonadota</taxon>
        <taxon>Alphaproteobacteria</taxon>
        <taxon>Acetobacterales</taxon>
        <taxon>Acetobacteraceae</taxon>
        <taxon>Acetobacter</taxon>
    </lineage>
</organism>
<dbReference type="AlphaFoldDB" id="A0A1A0DAN8"/>
<dbReference type="EMBL" id="LYUD01000105">
    <property type="protein sequence ID" value="OAZ72100.1"/>
    <property type="molecule type" value="Genomic_DNA"/>
</dbReference>